<keyword evidence="1" id="KW-0812">Transmembrane</keyword>
<keyword evidence="1" id="KW-1133">Transmembrane helix</keyword>
<protein>
    <submittedName>
        <fullName evidence="2">7228_t:CDS:1</fullName>
    </submittedName>
</protein>
<evidence type="ECO:0000256" key="1">
    <source>
        <dbReference type="SAM" id="Phobius"/>
    </source>
</evidence>
<organism evidence="2 3">
    <name type="scientific">Paraglomus occultum</name>
    <dbReference type="NCBI Taxonomy" id="144539"/>
    <lineage>
        <taxon>Eukaryota</taxon>
        <taxon>Fungi</taxon>
        <taxon>Fungi incertae sedis</taxon>
        <taxon>Mucoromycota</taxon>
        <taxon>Glomeromycotina</taxon>
        <taxon>Glomeromycetes</taxon>
        <taxon>Paraglomerales</taxon>
        <taxon>Paraglomeraceae</taxon>
        <taxon>Paraglomus</taxon>
    </lineage>
</organism>
<dbReference type="AlphaFoldDB" id="A0A9N9D2Z5"/>
<sequence length="178" mass="19403">YVVAVSAQTFSQTPNFGTLVNIAVAPTNKLCTKGIVVDAVTSIELGRFLDSHYDSFTPWEQSCQDCVYTCNKNDSSIQPPNIAIWCLLVSNVSEDDAVSFSVDMIVDPDMVTLTSTSLLATSTVVLVTYDPNATPTATDSGPSWFSGNERLKWDGKVIIGLGLGWFCSFLIGYYSIMW</sequence>
<dbReference type="OrthoDB" id="10375224at2759"/>
<evidence type="ECO:0000313" key="3">
    <source>
        <dbReference type="Proteomes" id="UP000789572"/>
    </source>
</evidence>
<proteinExistence type="predicted"/>
<dbReference type="EMBL" id="CAJVPJ010002409">
    <property type="protein sequence ID" value="CAG8620525.1"/>
    <property type="molecule type" value="Genomic_DNA"/>
</dbReference>
<keyword evidence="3" id="KW-1185">Reference proteome</keyword>
<feature type="transmembrane region" description="Helical" evidence="1">
    <location>
        <begin position="157"/>
        <end position="176"/>
    </location>
</feature>
<gene>
    <name evidence="2" type="ORF">POCULU_LOCUS8395</name>
</gene>
<dbReference type="Proteomes" id="UP000789572">
    <property type="component" value="Unassembled WGS sequence"/>
</dbReference>
<keyword evidence="1" id="KW-0472">Membrane</keyword>
<feature type="non-terminal residue" evidence="2">
    <location>
        <position position="1"/>
    </location>
</feature>
<comment type="caution">
    <text evidence="2">The sequence shown here is derived from an EMBL/GenBank/DDBJ whole genome shotgun (WGS) entry which is preliminary data.</text>
</comment>
<accession>A0A9N9D2Z5</accession>
<name>A0A9N9D2Z5_9GLOM</name>
<reference evidence="2" key="1">
    <citation type="submission" date="2021-06" db="EMBL/GenBank/DDBJ databases">
        <authorList>
            <person name="Kallberg Y."/>
            <person name="Tangrot J."/>
            <person name="Rosling A."/>
        </authorList>
    </citation>
    <scope>NUCLEOTIDE SEQUENCE</scope>
    <source>
        <strain evidence="2">IA702</strain>
    </source>
</reference>
<evidence type="ECO:0000313" key="2">
    <source>
        <dbReference type="EMBL" id="CAG8620525.1"/>
    </source>
</evidence>